<dbReference type="EMBL" id="MHLL01000026">
    <property type="protein sequence ID" value="OGZ08784.1"/>
    <property type="molecule type" value="Genomic_DNA"/>
</dbReference>
<comment type="caution">
    <text evidence="1">The sequence shown here is derived from an EMBL/GenBank/DDBJ whole genome shotgun (WGS) entry which is preliminary data.</text>
</comment>
<proteinExistence type="predicted"/>
<name>A0A1G2D573_9BACT</name>
<evidence type="ECO:0000313" key="2">
    <source>
        <dbReference type="Proteomes" id="UP000177996"/>
    </source>
</evidence>
<reference evidence="1 2" key="1">
    <citation type="journal article" date="2016" name="Nat. Commun.">
        <title>Thousands of microbial genomes shed light on interconnected biogeochemical processes in an aquifer system.</title>
        <authorList>
            <person name="Anantharaman K."/>
            <person name="Brown C.T."/>
            <person name="Hug L.A."/>
            <person name="Sharon I."/>
            <person name="Castelle C.J."/>
            <person name="Probst A.J."/>
            <person name="Thomas B.C."/>
            <person name="Singh A."/>
            <person name="Wilkins M.J."/>
            <person name="Karaoz U."/>
            <person name="Brodie E.L."/>
            <person name="Williams K.H."/>
            <person name="Hubbard S.S."/>
            <person name="Banfield J.F."/>
        </authorList>
    </citation>
    <scope>NUCLEOTIDE SEQUENCE [LARGE SCALE GENOMIC DNA]</scope>
</reference>
<dbReference type="STRING" id="1798661.A3D65_03230"/>
<dbReference type="AlphaFoldDB" id="A0A1G2D573"/>
<protein>
    <submittedName>
        <fullName evidence="1">Uncharacterized protein</fullName>
    </submittedName>
</protein>
<dbReference type="Proteomes" id="UP000177996">
    <property type="component" value="Unassembled WGS sequence"/>
</dbReference>
<organism evidence="1 2">
    <name type="scientific">Candidatus Lloydbacteria bacterium RIFCSPHIGHO2_02_FULL_50_13</name>
    <dbReference type="NCBI Taxonomy" id="1798661"/>
    <lineage>
        <taxon>Bacteria</taxon>
        <taxon>Candidatus Lloydiibacteriota</taxon>
    </lineage>
</organism>
<gene>
    <name evidence="1" type="ORF">A3D65_03230</name>
</gene>
<evidence type="ECO:0000313" key="1">
    <source>
        <dbReference type="EMBL" id="OGZ08784.1"/>
    </source>
</evidence>
<accession>A0A1G2D573</accession>
<sequence length="62" mass="7155">MPSFVLLPSDDVDKLCLPHLQLFLNRGIFTVLQVRFRFRSIEKAEFAANLKPNLTMLFCDNA</sequence>